<dbReference type="InParanoid" id="B8BTH5"/>
<dbReference type="PANTHER" id="PTHR11109">
    <property type="entry name" value="GTP CYCLOHYDROLASE I"/>
    <property type="match status" value="1"/>
</dbReference>
<evidence type="ECO:0000256" key="4">
    <source>
        <dbReference type="ARBA" id="ARBA00017272"/>
    </source>
</evidence>
<proteinExistence type="inferred from homology"/>
<evidence type="ECO:0000256" key="5">
    <source>
        <dbReference type="ARBA" id="ARBA00022741"/>
    </source>
</evidence>
<feature type="domain" description="GTP cyclohydrolase I" evidence="9">
    <location>
        <begin position="2"/>
        <end position="179"/>
    </location>
</feature>
<dbReference type="Proteomes" id="UP000001449">
    <property type="component" value="Chromosome 2"/>
</dbReference>
<dbReference type="EC" id="3.5.4.16" evidence="3"/>
<dbReference type="GO" id="GO:0008270">
    <property type="term" value="F:zinc ion binding"/>
    <property type="evidence" value="ECO:0000318"/>
    <property type="project" value="GO_Central"/>
</dbReference>
<dbReference type="Pfam" id="PF01227">
    <property type="entry name" value="GTP_cyclohydroI"/>
    <property type="match status" value="1"/>
</dbReference>
<reference evidence="10 11" key="1">
    <citation type="journal article" date="2004" name="Science">
        <title>The genome of the diatom Thalassiosira pseudonana: ecology, evolution, and metabolism.</title>
        <authorList>
            <person name="Armbrust E.V."/>
            <person name="Berges J.A."/>
            <person name="Bowler C."/>
            <person name="Green B.R."/>
            <person name="Martinez D."/>
            <person name="Putnam N.H."/>
            <person name="Zhou S."/>
            <person name="Allen A.E."/>
            <person name="Apt K.E."/>
            <person name="Bechner M."/>
            <person name="Brzezinski M.A."/>
            <person name="Chaal B.K."/>
            <person name="Chiovitti A."/>
            <person name="Davis A.K."/>
            <person name="Demarest M.S."/>
            <person name="Detter J.C."/>
            <person name="Glavina T."/>
            <person name="Goodstein D."/>
            <person name="Hadi M.Z."/>
            <person name="Hellsten U."/>
            <person name="Hildebrand M."/>
            <person name="Jenkins B.D."/>
            <person name="Jurka J."/>
            <person name="Kapitonov V.V."/>
            <person name="Kroger N."/>
            <person name="Lau W.W."/>
            <person name="Lane T.W."/>
            <person name="Larimer F.W."/>
            <person name="Lippmeier J.C."/>
            <person name="Lucas S."/>
            <person name="Medina M."/>
            <person name="Montsant A."/>
            <person name="Obornik M."/>
            <person name="Parker M.S."/>
            <person name="Palenik B."/>
            <person name="Pazour G.J."/>
            <person name="Richardson P.M."/>
            <person name="Rynearson T.A."/>
            <person name="Saito M.A."/>
            <person name="Schwartz D.C."/>
            <person name="Thamatrakoln K."/>
            <person name="Valentin K."/>
            <person name="Vardi A."/>
            <person name="Wilkerson F.P."/>
            <person name="Rokhsar D.S."/>
        </authorList>
    </citation>
    <scope>NUCLEOTIDE SEQUENCE [LARGE SCALE GENOMIC DNA]</scope>
    <source>
        <strain evidence="10 11">CCMP1335</strain>
    </source>
</reference>
<dbReference type="NCBIfam" id="NF006826">
    <property type="entry name" value="PRK09347.1-3"/>
    <property type="match status" value="1"/>
</dbReference>
<dbReference type="FunFam" id="1.10.286.10:FF:000003">
    <property type="entry name" value="GTP cyclohydrolase 1"/>
    <property type="match status" value="1"/>
</dbReference>
<dbReference type="FunFam" id="3.30.1130.10:FF:000012">
    <property type="entry name" value="GTP cyclohydrolase 1"/>
    <property type="match status" value="1"/>
</dbReference>
<dbReference type="HOGENOM" id="CLU_049768_3_1_1"/>
<name>B8BTH5_THAPS</name>
<dbReference type="InterPro" id="IPR043134">
    <property type="entry name" value="GTP-CH-I_N"/>
</dbReference>
<dbReference type="PROSITE" id="PS00860">
    <property type="entry name" value="GTP_CYCLOHYDROL_1_2"/>
    <property type="match status" value="1"/>
</dbReference>
<dbReference type="GO" id="GO:0006729">
    <property type="term" value="P:tetrahydrobiopterin biosynthetic process"/>
    <property type="evidence" value="ECO:0000318"/>
    <property type="project" value="GO_Central"/>
</dbReference>
<gene>
    <name evidence="10" type="ORF">THAPSDRAFT_26931</name>
</gene>
<comment type="similarity">
    <text evidence="2">Belongs to the GTP cyclohydrolase I family.</text>
</comment>
<evidence type="ECO:0000256" key="2">
    <source>
        <dbReference type="ARBA" id="ARBA00008085"/>
    </source>
</evidence>
<dbReference type="PROSITE" id="PS00859">
    <property type="entry name" value="GTP_CYCLOHYDROL_1_1"/>
    <property type="match status" value="1"/>
</dbReference>
<dbReference type="InterPro" id="IPR043133">
    <property type="entry name" value="GTP-CH-I_C/QueF"/>
</dbReference>
<evidence type="ECO:0000313" key="10">
    <source>
        <dbReference type="EMBL" id="EED94602.1"/>
    </source>
</evidence>
<dbReference type="PANTHER" id="PTHR11109:SF7">
    <property type="entry name" value="GTP CYCLOHYDROLASE 1"/>
    <property type="match status" value="1"/>
</dbReference>
<dbReference type="STRING" id="35128.B8BTH5"/>
<accession>B8BTH5</accession>
<evidence type="ECO:0000256" key="3">
    <source>
        <dbReference type="ARBA" id="ARBA00012715"/>
    </source>
</evidence>
<evidence type="ECO:0000259" key="9">
    <source>
        <dbReference type="Pfam" id="PF01227"/>
    </source>
</evidence>
<evidence type="ECO:0000313" key="11">
    <source>
        <dbReference type="Proteomes" id="UP000001449"/>
    </source>
</evidence>
<sequence length="185" mass="20760">MTTACRTILECIGEDPNREGLLKTPERWAKALLFMTRGYSLSPEKVLNNAIFTEDSHKEIVVVKNIDIHSMCEHHMVPFTGQIHVGYIPNGKIIGLSKIARIAEVYSRRLQVQERLTRQIVDAIVEHVEPLGVGVVVECSHFCMVMRGVQKVGAKTVTSCVRGCFESNMKTRAEFFNIINGGMSR</sequence>
<dbReference type="PaxDb" id="35128-Thaps26931"/>
<dbReference type="OMA" id="CEHMCMS"/>
<dbReference type="SUPFAM" id="SSF55620">
    <property type="entry name" value="Tetrahydrobiopterin biosynthesis enzymes-like"/>
    <property type="match status" value="1"/>
</dbReference>
<comment type="pathway">
    <text evidence="1">Cofactor biosynthesis; 7,8-dihydroneopterin triphosphate biosynthesis; 7,8-dihydroneopterin triphosphate from GTP: step 1/1.</text>
</comment>
<dbReference type="EMBL" id="CM000639">
    <property type="protein sequence ID" value="EED94602.1"/>
    <property type="molecule type" value="Genomic_DNA"/>
</dbReference>
<dbReference type="GO" id="GO:0003934">
    <property type="term" value="F:GTP cyclohydrolase I activity"/>
    <property type="evidence" value="ECO:0000318"/>
    <property type="project" value="GO_Central"/>
</dbReference>
<dbReference type="NCBIfam" id="NF006825">
    <property type="entry name" value="PRK09347.1-2"/>
    <property type="match status" value="1"/>
</dbReference>
<evidence type="ECO:0000256" key="8">
    <source>
        <dbReference type="ARBA" id="ARBA00030854"/>
    </source>
</evidence>
<organism evidence="10 11">
    <name type="scientific">Thalassiosira pseudonana</name>
    <name type="common">Marine diatom</name>
    <name type="synonym">Cyclotella nana</name>
    <dbReference type="NCBI Taxonomy" id="35128"/>
    <lineage>
        <taxon>Eukaryota</taxon>
        <taxon>Sar</taxon>
        <taxon>Stramenopiles</taxon>
        <taxon>Ochrophyta</taxon>
        <taxon>Bacillariophyta</taxon>
        <taxon>Coscinodiscophyceae</taxon>
        <taxon>Thalassiosirophycidae</taxon>
        <taxon>Thalassiosirales</taxon>
        <taxon>Thalassiosiraceae</taxon>
        <taxon>Thalassiosira</taxon>
    </lineage>
</organism>
<evidence type="ECO:0000256" key="7">
    <source>
        <dbReference type="ARBA" id="ARBA00023134"/>
    </source>
</evidence>
<dbReference type="InterPro" id="IPR020602">
    <property type="entry name" value="GTP_CycHdrlase_I_dom"/>
</dbReference>
<dbReference type="CDD" id="cd00642">
    <property type="entry name" value="GTP_cyclohydro1"/>
    <property type="match status" value="1"/>
</dbReference>
<protein>
    <recommendedName>
        <fullName evidence="4">GTP cyclohydrolase 1</fullName>
        <ecNumber evidence="3">3.5.4.16</ecNumber>
    </recommendedName>
    <alternativeName>
        <fullName evidence="8">GTP cyclohydrolase I</fullName>
    </alternativeName>
</protein>
<keyword evidence="6" id="KW-0378">Hydrolase</keyword>
<dbReference type="Gene3D" id="1.10.286.10">
    <property type="match status" value="1"/>
</dbReference>
<dbReference type="GeneID" id="7452190"/>
<dbReference type="Gene3D" id="3.30.1130.10">
    <property type="match status" value="1"/>
</dbReference>
<dbReference type="GO" id="GO:0046654">
    <property type="term" value="P:tetrahydrofolate biosynthetic process"/>
    <property type="evidence" value="ECO:0007669"/>
    <property type="project" value="InterPro"/>
</dbReference>
<dbReference type="RefSeq" id="XP_002287159.1">
    <property type="nucleotide sequence ID" value="XM_002287123.1"/>
</dbReference>
<dbReference type="AlphaFoldDB" id="B8BTH5"/>
<dbReference type="KEGG" id="tps:THAPSDRAFT_26931"/>
<dbReference type="InterPro" id="IPR018234">
    <property type="entry name" value="GTP_CycHdrlase_I_CS"/>
</dbReference>
<dbReference type="GO" id="GO:0005525">
    <property type="term" value="F:GTP binding"/>
    <property type="evidence" value="ECO:0000318"/>
    <property type="project" value="GO_Central"/>
</dbReference>
<keyword evidence="11" id="KW-1185">Reference proteome</keyword>
<dbReference type="NCBIfam" id="TIGR00063">
    <property type="entry name" value="folE"/>
    <property type="match status" value="1"/>
</dbReference>
<evidence type="ECO:0000256" key="1">
    <source>
        <dbReference type="ARBA" id="ARBA00005080"/>
    </source>
</evidence>
<reference evidence="10 11" key="2">
    <citation type="journal article" date="2008" name="Nature">
        <title>The Phaeodactylum genome reveals the evolutionary history of diatom genomes.</title>
        <authorList>
            <person name="Bowler C."/>
            <person name="Allen A.E."/>
            <person name="Badger J.H."/>
            <person name="Grimwood J."/>
            <person name="Jabbari K."/>
            <person name="Kuo A."/>
            <person name="Maheswari U."/>
            <person name="Martens C."/>
            <person name="Maumus F."/>
            <person name="Otillar R.P."/>
            <person name="Rayko E."/>
            <person name="Salamov A."/>
            <person name="Vandepoele K."/>
            <person name="Beszteri B."/>
            <person name="Gruber A."/>
            <person name="Heijde M."/>
            <person name="Katinka M."/>
            <person name="Mock T."/>
            <person name="Valentin K."/>
            <person name="Verret F."/>
            <person name="Berges J.A."/>
            <person name="Brownlee C."/>
            <person name="Cadoret J.P."/>
            <person name="Chiovitti A."/>
            <person name="Choi C.J."/>
            <person name="Coesel S."/>
            <person name="De Martino A."/>
            <person name="Detter J.C."/>
            <person name="Durkin C."/>
            <person name="Falciatore A."/>
            <person name="Fournet J."/>
            <person name="Haruta M."/>
            <person name="Huysman M.J."/>
            <person name="Jenkins B.D."/>
            <person name="Jiroutova K."/>
            <person name="Jorgensen R.E."/>
            <person name="Joubert Y."/>
            <person name="Kaplan A."/>
            <person name="Kroger N."/>
            <person name="Kroth P.G."/>
            <person name="La Roche J."/>
            <person name="Lindquist E."/>
            <person name="Lommer M."/>
            <person name="Martin-Jezequel V."/>
            <person name="Lopez P.J."/>
            <person name="Lucas S."/>
            <person name="Mangogna M."/>
            <person name="McGinnis K."/>
            <person name="Medlin L.K."/>
            <person name="Montsant A."/>
            <person name="Oudot-Le Secq M.P."/>
            <person name="Napoli C."/>
            <person name="Obornik M."/>
            <person name="Parker M.S."/>
            <person name="Petit J.L."/>
            <person name="Porcel B.M."/>
            <person name="Poulsen N."/>
            <person name="Robison M."/>
            <person name="Rychlewski L."/>
            <person name="Rynearson T.A."/>
            <person name="Schmutz J."/>
            <person name="Shapiro H."/>
            <person name="Siaut M."/>
            <person name="Stanley M."/>
            <person name="Sussman M.R."/>
            <person name="Taylor A.R."/>
            <person name="Vardi A."/>
            <person name="von Dassow P."/>
            <person name="Vyverman W."/>
            <person name="Willis A."/>
            <person name="Wyrwicz L.S."/>
            <person name="Rokhsar D.S."/>
            <person name="Weissenbach J."/>
            <person name="Armbrust E.V."/>
            <person name="Green B.R."/>
            <person name="Van de Peer Y."/>
            <person name="Grigoriev I.V."/>
        </authorList>
    </citation>
    <scope>NUCLEOTIDE SEQUENCE [LARGE SCALE GENOMIC DNA]</scope>
    <source>
        <strain evidence="10 11">CCMP1335</strain>
    </source>
</reference>
<keyword evidence="5" id="KW-0547">Nucleotide-binding</keyword>
<evidence type="ECO:0000256" key="6">
    <source>
        <dbReference type="ARBA" id="ARBA00022801"/>
    </source>
</evidence>
<dbReference type="UniPathway" id="UPA00848">
    <property type="reaction ID" value="UER00151"/>
</dbReference>
<dbReference type="eggNOG" id="KOG2698">
    <property type="taxonomic scope" value="Eukaryota"/>
</dbReference>
<keyword evidence="7" id="KW-0342">GTP-binding</keyword>
<dbReference type="InterPro" id="IPR001474">
    <property type="entry name" value="GTP_CycHdrlase_I"/>
</dbReference>
<dbReference type="HAMAP" id="MF_00223">
    <property type="entry name" value="FolE"/>
    <property type="match status" value="1"/>
</dbReference>
<dbReference type="GO" id="GO:0005737">
    <property type="term" value="C:cytoplasm"/>
    <property type="evidence" value="ECO:0000318"/>
    <property type="project" value="GO_Central"/>
</dbReference>